<keyword evidence="2" id="KW-0963">Cytoplasm</keyword>
<dbReference type="Gene3D" id="3.30.460.10">
    <property type="entry name" value="Beta Polymerase, domain 2"/>
    <property type="match status" value="1"/>
</dbReference>
<dbReference type="InterPro" id="IPR004394">
    <property type="entry name" value="Iojap/RsfS/C7orf30"/>
</dbReference>
<keyword evidence="4" id="KW-1185">Reference proteome</keyword>
<organism evidence="3 4">
    <name type="scientific">Carboxydocella sporoproducens DSM 16521</name>
    <dbReference type="NCBI Taxonomy" id="1121270"/>
    <lineage>
        <taxon>Bacteria</taxon>
        <taxon>Bacillati</taxon>
        <taxon>Bacillota</taxon>
        <taxon>Clostridia</taxon>
        <taxon>Eubacteriales</taxon>
        <taxon>Clostridiales Family XVI. Incertae Sedis</taxon>
        <taxon>Carboxydocella</taxon>
    </lineage>
</organism>
<evidence type="ECO:0000313" key="3">
    <source>
        <dbReference type="EMBL" id="SJZ49439.1"/>
    </source>
</evidence>
<dbReference type="SUPFAM" id="SSF81301">
    <property type="entry name" value="Nucleotidyltransferase"/>
    <property type="match status" value="1"/>
</dbReference>
<name>A0A1T4L3Z2_9FIRM</name>
<dbReference type="Pfam" id="PF02410">
    <property type="entry name" value="RsfS"/>
    <property type="match status" value="1"/>
</dbReference>
<dbReference type="PANTHER" id="PTHR21043:SF0">
    <property type="entry name" value="MITOCHONDRIAL ASSEMBLY OF RIBOSOMAL LARGE SUBUNIT PROTEIN 1"/>
    <property type="match status" value="1"/>
</dbReference>
<keyword evidence="2" id="KW-0678">Repressor</keyword>
<dbReference type="GO" id="GO:0005737">
    <property type="term" value="C:cytoplasm"/>
    <property type="evidence" value="ECO:0007669"/>
    <property type="project" value="UniProtKB-SubCell"/>
</dbReference>
<dbReference type="AlphaFoldDB" id="A0A1T4L3Z2"/>
<proteinExistence type="inferred from homology"/>
<comment type="function">
    <text evidence="2">Functions as a ribosomal silencing factor. Interacts with ribosomal protein uL14 (rplN), blocking formation of intersubunit bridge B8. Prevents association of the 30S and 50S ribosomal subunits and the formation of functional ribosomes, thus repressing translation.</text>
</comment>
<dbReference type="HAMAP" id="MF_01477">
    <property type="entry name" value="Iojap_RsfS"/>
    <property type="match status" value="1"/>
</dbReference>
<comment type="similarity">
    <text evidence="1 2">Belongs to the Iojap/RsfS family.</text>
</comment>
<protein>
    <recommendedName>
        <fullName evidence="2">Ribosomal silencing factor RsfS</fullName>
    </recommendedName>
</protein>
<dbReference type="GO" id="GO:0017148">
    <property type="term" value="P:negative regulation of translation"/>
    <property type="evidence" value="ECO:0007669"/>
    <property type="project" value="UniProtKB-UniRule"/>
</dbReference>
<dbReference type="RefSeq" id="WP_078664173.1">
    <property type="nucleotide sequence ID" value="NZ_FUXM01000001.1"/>
</dbReference>
<dbReference type="InterPro" id="IPR043519">
    <property type="entry name" value="NT_sf"/>
</dbReference>
<dbReference type="EMBL" id="FUXM01000001">
    <property type="protein sequence ID" value="SJZ49439.1"/>
    <property type="molecule type" value="Genomic_DNA"/>
</dbReference>
<sequence length="116" mass="13283">MSEQETRKLLDLIKAGAEDKKARNITILELGELSIMTDYFVIMSGNSTTQVRAIADGIEEKVKEGLGVIPLRREGLRSGRWILLDYGQAVVHVFLEEERQYYNLERLWGEAKRLDS</sequence>
<dbReference type="OrthoDB" id="9793681at2"/>
<evidence type="ECO:0000256" key="2">
    <source>
        <dbReference type="HAMAP-Rule" id="MF_01477"/>
    </source>
</evidence>
<comment type="subcellular location">
    <subcellularLocation>
        <location evidence="2">Cytoplasm</location>
    </subcellularLocation>
</comment>
<dbReference type="GO" id="GO:0090071">
    <property type="term" value="P:negative regulation of ribosome biogenesis"/>
    <property type="evidence" value="ECO:0007669"/>
    <property type="project" value="UniProtKB-UniRule"/>
</dbReference>
<evidence type="ECO:0000313" key="4">
    <source>
        <dbReference type="Proteomes" id="UP000189933"/>
    </source>
</evidence>
<gene>
    <name evidence="2" type="primary">rsfS</name>
    <name evidence="3" type="ORF">SAMN02745885_00008</name>
</gene>
<keyword evidence="2" id="KW-0810">Translation regulation</keyword>
<accession>A0A1T4L3Z2</accession>
<comment type="subunit">
    <text evidence="2">Interacts with ribosomal protein uL14 (rplN).</text>
</comment>
<reference evidence="4" key="1">
    <citation type="submission" date="2017-02" db="EMBL/GenBank/DDBJ databases">
        <authorList>
            <person name="Varghese N."/>
            <person name="Submissions S."/>
        </authorList>
    </citation>
    <scope>NUCLEOTIDE SEQUENCE [LARGE SCALE GENOMIC DNA]</scope>
    <source>
        <strain evidence="4">DSM 16521</strain>
    </source>
</reference>
<dbReference type="PANTHER" id="PTHR21043">
    <property type="entry name" value="IOJAP SUPERFAMILY ORTHOLOG"/>
    <property type="match status" value="1"/>
</dbReference>
<dbReference type="Proteomes" id="UP000189933">
    <property type="component" value="Unassembled WGS sequence"/>
</dbReference>
<dbReference type="GO" id="GO:0043023">
    <property type="term" value="F:ribosomal large subunit binding"/>
    <property type="evidence" value="ECO:0007669"/>
    <property type="project" value="TreeGrafter"/>
</dbReference>
<dbReference type="NCBIfam" id="TIGR00090">
    <property type="entry name" value="rsfS_iojap_ybeB"/>
    <property type="match status" value="1"/>
</dbReference>
<dbReference type="GO" id="GO:0042256">
    <property type="term" value="P:cytosolic ribosome assembly"/>
    <property type="evidence" value="ECO:0007669"/>
    <property type="project" value="UniProtKB-UniRule"/>
</dbReference>
<evidence type="ECO:0000256" key="1">
    <source>
        <dbReference type="ARBA" id="ARBA00010574"/>
    </source>
</evidence>